<dbReference type="EMBL" id="CM023483">
    <property type="protein sequence ID" value="KAH6936329.1"/>
    <property type="molecule type" value="Genomic_DNA"/>
</dbReference>
<name>A0ACB7SQX9_HYAAI</name>
<keyword evidence="2" id="KW-1185">Reference proteome</keyword>
<sequence length="368" mass="43164">MELVQQASSVLLWPFTSFYQTYLWCTSFADRRTENWLLVKSPIPMLLIIAAYLCIVRYGPRIMASRPPFQLKPFLVIYNFTVAGLNLYIAIEILYCITKRRYSWLCQLVDYSDHPLEIRIARALWWYYMSKLIELMDTVFFVLRKKDNQLTYLHVYHHSTMFFFWWIGIRWVAGGSAAPGPSINCLVHVLMYSYYGLTALGPSVQKYLWWKKHLTLIQLVQFSVGLGFGINAIFSGCKFTRWMQYAFIVYAFSFLVLFGNFYIHAYRSRVQFSVGLGFGINAIFSGCKFTRWMQYAFIVYAFSFLVLFGNFYIHAYRSRYQAKASKAKQLGELSQEDSDSIDKQYLLPSLSTMCFPEGVMDSDFKKRD</sequence>
<dbReference type="Proteomes" id="UP000821845">
    <property type="component" value="Chromosome 3"/>
</dbReference>
<reference evidence="1" key="1">
    <citation type="submission" date="2020-05" db="EMBL/GenBank/DDBJ databases">
        <title>Large-scale comparative analyses of tick genomes elucidate their genetic diversity and vector capacities.</title>
        <authorList>
            <person name="Jia N."/>
            <person name="Wang J."/>
            <person name="Shi W."/>
            <person name="Du L."/>
            <person name="Sun Y."/>
            <person name="Zhan W."/>
            <person name="Jiang J."/>
            <person name="Wang Q."/>
            <person name="Zhang B."/>
            <person name="Ji P."/>
            <person name="Sakyi L.B."/>
            <person name="Cui X."/>
            <person name="Yuan T."/>
            <person name="Jiang B."/>
            <person name="Yang W."/>
            <person name="Lam T.T.-Y."/>
            <person name="Chang Q."/>
            <person name="Ding S."/>
            <person name="Wang X."/>
            <person name="Zhu J."/>
            <person name="Ruan X."/>
            <person name="Zhao L."/>
            <person name="Wei J."/>
            <person name="Que T."/>
            <person name="Du C."/>
            <person name="Cheng J."/>
            <person name="Dai P."/>
            <person name="Han X."/>
            <person name="Huang E."/>
            <person name="Gao Y."/>
            <person name="Liu J."/>
            <person name="Shao H."/>
            <person name="Ye R."/>
            <person name="Li L."/>
            <person name="Wei W."/>
            <person name="Wang X."/>
            <person name="Wang C."/>
            <person name="Yang T."/>
            <person name="Huo Q."/>
            <person name="Li W."/>
            <person name="Guo W."/>
            <person name="Chen H."/>
            <person name="Zhou L."/>
            <person name="Ni X."/>
            <person name="Tian J."/>
            <person name="Zhou Y."/>
            <person name="Sheng Y."/>
            <person name="Liu T."/>
            <person name="Pan Y."/>
            <person name="Xia L."/>
            <person name="Li J."/>
            <person name="Zhao F."/>
            <person name="Cao W."/>
        </authorList>
    </citation>
    <scope>NUCLEOTIDE SEQUENCE</scope>
    <source>
        <strain evidence="1">Hyas-2018</strain>
    </source>
</reference>
<protein>
    <submittedName>
        <fullName evidence="1">Uncharacterized protein</fullName>
    </submittedName>
</protein>
<gene>
    <name evidence="1" type="ORF">HPB50_016159</name>
</gene>
<evidence type="ECO:0000313" key="2">
    <source>
        <dbReference type="Proteomes" id="UP000821845"/>
    </source>
</evidence>
<organism evidence="1 2">
    <name type="scientific">Hyalomma asiaticum</name>
    <name type="common">Tick</name>
    <dbReference type="NCBI Taxonomy" id="266040"/>
    <lineage>
        <taxon>Eukaryota</taxon>
        <taxon>Metazoa</taxon>
        <taxon>Ecdysozoa</taxon>
        <taxon>Arthropoda</taxon>
        <taxon>Chelicerata</taxon>
        <taxon>Arachnida</taxon>
        <taxon>Acari</taxon>
        <taxon>Parasitiformes</taxon>
        <taxon>Ixodida</taxon>
        <taxon>Ixodoidea</taxon>
        <taxon>Ixodidae</taxon>
        <taxon>Hyalomminae</taxon>
        <taxon>Hyalomma</taxon>
    </lineage>
</organism>
<comment type="caution">
    <text evidence="1">The sequence shown here is derived from an EMBL/GenBank/DDBJ whole genome shotgun (WGS) entry which is preliminary data.</text>
</comment>
<accession>A0ACB7SQX9</accession>
<proteinExistence type="predicted"/>
<evidence type="ECO:0000313" key="1">
    <source>
        <dbReference type="EMBL" id="KAH6936329.1"/>
    </source>
</evidence>